<evidence type="ECO:0000256" key="3">
    <source>
        <dbReference type="ARBA" id="ARBA00022475"/>
    </source>
</evidence>
<feature type="transmembrane region" description="Helical" evidence="7">
    <location>
        <begin position="154"/>
        <end position="173"/>
    </location>
</feature>
<feature type="transmembrane region" description="Helical" evidence="7">
    <location>
        <begin position="412"/>
        <end position="431"/>
    </location>
</feature>
<feature type="transmembrane region" description="Helical" evidence="7">
    <location>
        <begin position="337"/>
        <end position="358"/>
    </location>
</feature>
<dbReference type="InterPro" id="IPR044049">
    <property type="entry name" value="EccD_transm"/>
</dbReference>
<dbReference type="EMBL" id="PPEA01000654">
    <property type="protein sequence ID" value="PQM45303.1"/>
    <property type="molecule type" value="Genomic_DNA"/>
</dbReference>
<dbReference type="Pfam" id="PF08817">
    <property type="entry name" value="YukD"/>
    <property type="match status" value="1"/>
</dbReference>
<protein>
    <submittedName>
        <fullName evidence="9">ESX-5 secretion system protein EccD5</fullName>
    </submittedName>
</protein>
<evidence type="ECO:0000313" key="10">
    <source>
        <dbReference type="Proteomes" id="UP000238296"/>
    </source>
</evidence>
<sequence length="481" mass="49756">MSDTVCEVSLRVGDWTQVDVKVPANSELGVVLGDIELYLGEYLDSVGAADKLPDASRGWRLRTPIGTLLDNQKSLAAQGVPSGAALELIAAPAGEEFAPRVEDVSAFVAGLSRKLFPAATPDVLTTVMLGFAALMAGSALTLLEVLAIRARTPIHVGVVLGCVVAVGVLALINARTRRRGDVADISAAGIIVFGPISLSLLLPRSFGDWGAPHLLVTAAGTAAAAGVLLATGRHRCLYTSITVAAAFLAVSQVASLSDVVPGPAMTCGLVVAVVIALGRADALAARLAWLPVSMFPSGSGRFIGRRVGGAGSDTLEPTEVPPDPAGLLERAVRANDYLTGILIGLSVVATVLTGLVAATHGRQWPWLAFAAGVPVLFAYRTWYFAGRRNVFCLLLGVFGPALSLTAVLSVTYGLWCGAGVATAVSVLALVAPATVPTDARPHPPLVRGARVLSEYAVIAAVLLAPMLLLRIPQMVYNRDFG</sequence>
<gene>
    <name evidence="9" type="primary">eccD5_1</name>
    <name evidence="9" type="ORF">C1Y40_04528</name>
</gene>
<comment type="similarity">
    <text evidence="2">Belongs to the EccD/Snm4 family.</text>
</comment>
<dbReference type="InterPro" id="IPR024962">
    <property type="entry name" value="YukD-like"/>
</dbReference>
<dbReference type="AlphaFoldDB" id="A0A2S8BF59"/>
<name>A0A2S8BF59_9MYCO</name>
<evidence type="ECO:0000256" key="6">
    <source>
        <dbReference type="ARBA" id="ARBA00023136"/>
    </source>
</evidence>
<feature type="transmembrane region" description="Helical" evidence="7">
    <location>
        <begin position="260"/>
        <end position="278"/>
    </location>
</feature>
<dbReference type="Gene3D" id="3.10.20.90">
    <property type="entry name" value="Phosphatidylinositol 3-kinase Catalytic Subunit, Chain A, domain 1"/>
    <property type="match status" value="1"/>
</dbReference>
<feature type="transmembrane region" description="Helical" evidence="7">
    <location>
        <begin position="452"/>
        <end position="471"/>
    </location>
</feature>
<keyword evidence="3" id="KW-1003">Cell membrane</keyword>
<feature type="transmembrane region" description="Helical" evidence="7">
    <location>
        <begin position="123"/>
        <end position="148"/>
    </location>
</feature>
<keyword evidence="6 7" id="KW-0472">Membrane</keyword>
<dbReference type="Proteomes" id="UP000238296">
    <property type="component" value="Unassembled WGS sequence"/>
</dbReference>
<evidence type="ECO:0000256" key="5">
    <source>
        <dbReference type="ARBA" id="ARBA00022989"/>
    </source>
</evidence>
<feature type="domain" description="EccD-like transmembrane" evidence="8">
    <location>
        <begin position="133"/>
        <end position="463"/>
    </location>
</feature>
<evidence type="ECO:0000256" key="4">
    <source>
        <dbReference type="ARBA" id="ARBA00022692"/>
    </source>
</evidence>
<keyword evidence="4 7" id="KW-0812">Transmembrane</keyword>
<dbReference type="Pfam" id="PF19053">
    <property type="entry name" value="EccD"/>
    <property type="match status" value="1"/>
</dbReference>
<evidence type="ECO:0000313" key="9">
    <source>
        <dbReference type="EMBL" id="PQM45303.1"/>
    </source>
</evidence>
<dbReference type="NCBIfam" id="TIGR03920">
    <property type="entry name" value="T7SS_EccD"/>
    <property type="match status" value="1"/>
</dbReference>
<feature type="transmembrane region" description="Helical" evidence="7">
    <location>
        <begin position="185"/>
        <end position="203"/>
    </location>
</feature>
<comment type="caution">
    <text evidence="9">The sequence shown here is derived from an EMBL/GenBank/DDBJ whole genome shotgun (WGS) entry which is preliminary data.</text>
</comment>
<dbReference type="GO" id="GO:0005886">
    <property type="term" value="C:plasma membrane"/>
    <property type="evidence" value="ECO:0007669"/>
    <property type="project" value="UniProtKB-SubCell"/>
</dbReference>
<comment type="subcellular location">
    <subcellularLocation>
        <location evidence="1">Cell membrane</location>
        <topology evidence="1">Multi-pass membrane protein</topology>
    </subcellularLocation>
</comment>
<reference evidence="9 10" key="1">
    <citation type="journal article" date="2017" name="Int. J. Syst. Evol. Microbiol.">
        <title>Mycobacterium talmoniae sp. nov., a slowly growing mycobacterium isolated from human respiratory samples.</title>
        <authorList>
            <person name="Davidson R.M."/>
            <person name="DeGroote M.A."/>
            <person name="Marola J.L."/>
            <person name="Buss S."/>
            <person name="Jones V."/>
            <person name="McNeil M.R."/>
            <person name="Freifeld A.G."/>
            <person name="Elaine Epperson L."/>
            <person name="Hasan N.A."/>
            <person name="Jackson M."/>
            <person name="Iwen P.C."/>
            <person name="Salfinger M."/>
            <person name="Strong M."/>
        </authorList>
    </citation>
    <scope>NUCLEOTIDE SEQUENCE [LARGE SCALE GENOMIC DNA]</scope>
    <source>
        <strain evidence="9 10">ATCC BAA-2683</strain>
    </source>
</reference>
<keyword evidence="5 7" id="KW-1133">Transmembrane helix</keyword>
<evidence type="ECO:0000256" key="1">
    <source>
        <dbReference type="ARBA" id="ARBA00004651"/>
    </source>
</evidence>
<evidence type="ECO:0000259" key="8">
    <source>
        <dbReference type="Pfam" id="PF19053"/>
    </source>
</evidence>
<feature type="transmembrane region" description="Helical" evidence="7">
    <location>
        <begin position="364"/>
        <end position="383"/>
    </location>
</feature>
<feature type="transmembrane region" description="Helical" evidence="7">
    <location>
        <begin position="236"/>
        <end position="254"/>
    </location>
</feature>
<accession>A0A2S8BF59</accession>
<evidence type="ECO:0000256" key="7">
    <source>
        <dbReference type="SAM" id="Phobius"/>
    </source>
</evidence>
<organism evidence="9 10">
    <name type="scientific">Mycobacterium talmoniae</name>
    <dbReference type="NCBI Taxonomy" id="1858794"/>
    <lineage>
        <taxon>Bacteria</taxon>
        <taxon>Bacillati</taxon>
        <taxon>Actinomycetota</taxon>
        <taxon>Actinomycetes</taxon>
        <taxon>Mycobacteriales</taxon>
        <taxon>Mycobacteriaceae</taxon>
        <taxon>Mycobacterium</taxon>
    </lineage>
</organism>
<evidence type="ECO:0000256" key="2">
    <source>
        <dbReference type="ARBA" id="ARBA00006162"/>
    </source>
</evidence>
<dbReference type="InterPro" id="IPR006707">
    <property type="entry name" value="T7SS_EccD"/>
</dbReference>
<feature type="transmembrane region" description="Helical" evidence="7">
    <location>
        <begin position="209"/>
        <end position="229"/>
    </location>
</feature>
<proteinExistence type="inferred from homology"/>
<feature type="transmembrane region" description="Helical" evidence="7">
    <location>
        <begin position="390"/>
        <end position="406"/>
    </location>
</feature>